<organism evidence="2 3">
    <name type="scientific">Purpureocillium takamizusanense</name>
    <dbReference type="NCBI Taxonomy" id="2060973"/>
    <lineage>
        <taxon>Eukaryota</taxon>
        <taxon>Fungi</taxon>
        <taxon>Dikarya</taxon>
        <taxon>Ascomycota</taxon>
        <taxon>Pezizomycotina</taxon>
        <taxon>Sordariomycetes</taxon>
        <taxon>Hypocreomycetidae</taxon>
        <taxon>Hypocreales</taxon>
        <taxon>Ophiocordycipitaceae</taxon>
        <taxon>Purpureocillium</taxon>
    </lineage>
</organism>
<feature type="region of interest" description="Disordered" evidence="1">
    <location>
        <begin position="161"/>
        <end position="214"/>
    </location>
</feature>
<dbReference type="GeneID" id="72065049"/>
<evidence type="ECO:0000313" key="2">
    <source>
        <dbReference type="EMBL" id="UNI16675.1"/>
    </source>
</evidence>
<gene>
    <name evidence="2" type="ORF">JDV02_003089</name>
</gene>
<protein>
    <submittedName>
        <fullName evidence="2">Uncharacterized protein</fullName>
    </submittedName>
</protein>
<reference evidence="2" key="1">
    <citation type="submission" date="2021-11" db="EMBL/GenBank/DDBJ databases">
        <title>Purpureocillium_takamizusanense_genome.</title>
        <authorList>
            <person name="Nguyen N.-H."/>
        </authorList>
    </citation>
    <scope>NUCLEOTIDE SEQUENCE</scope>
    <source>
        <strain evidence="2">PT3</strain>
    </source>
</reference>
<dbReference type="Proteomes" id="UP000829364">
    <property type="component" value="Chromosome 2"/>
</dbReference>
<dbReference type="RefSeq" id="XP_047840156.1">
    <property type="nucleotide sequence ID" value="XM_047984182.1"/>
</dbReference>
<keyword evidence="3" id="KW-1185">Reference proteome</keyword>
<feature type="compositionally biased region" description="Basic and acidic residues" evidence="1">
    <location>
        <begin position="178"/>
        <end position="201"/>
    </location>
</feature>
<proteinExistence type="predicted"/>
<evidence type="ECO:0000256" key="1">
    <source>
        <dbReference type="SAM" id="MobiDB-lite"/>
    </source>
</evidence>
<name>A0A9Q8QBR2_9HYPO</name>
<accession>A0A9Q8QBR2</accession>
<evidence type="ECO:0000313" key="3">
    <source>
        <dbReference type="Proteomes" id="UP000829364"/>
    </source>
</evidence>
<sequence>MAASELERFHCGYCSADFPSKVLLERHIDFFRKRGEEAEECRAHASNGELVMETEDMEPSFLLYPHVECPSPNCRKGSSENGIIVRTHFLVHIDCDEICLDCHKHVSTNAYQFFRHAIKCRGKTPERQRYILDVKKSLSVRRDKQLLNMLQHDPKAVYSRRLSKRKHLEGEQSSSTRQLRDGPKRNGEREINGRQDTEEQHAAATLSSPAAEPTGTIATEAPVISDAAVIHRNKASDPTTHARAAQLQPSDEPQRWMRSKILAHMESKLGRLDDRAQDYVQQLTPQQLQDLFNVIYNDMGLLYRDLEKAVSEILLCLYSSRTYRAERDMQTTRSSCMTVDVDLKGDYEVKIKVGRVHGLLFIRQYNILMHCLFAVEELQSEVGPTTIFRE</sequence>
<feature type="region of interest" description="Disordered" evidence="1">
    <location>
        <begin position="234"/>
        <end position="254"/>
    </location>
</feature>
<dbReference type="AlphaFoldDB" id="A0A9Q8QBR2"/>
<dbReference type="EMBL" id="CP086355">
    <property type="protein sequence ID" value="UNI16675.1"/>
    <property type="molecule type" value="Genomic_DNA"/>
</dbReference>
<dbReference type="OrthoDB" id="10601167at2759"/>